<dbReference type="Pfam" id="PF00583">
    <property type="entry name" value="Acetyltransf_1"/>
    <property type="match status" value="1"/>
</dbReference>
<dbReference type="PANTHER" id="PTHR13947:SF37">
    <property type="entry name" value="LD18367P"/>
    <property type="match status" value="1"/>
</dbReference>
<evidence type="ECO:0000313" key="4">
    <source>
        <dbReference type="Proteomes" id="UP000321635"/>
    </source>
</evidence>
<dbReference type="RefSeq" id="WP_035376326.1">
    <property type="nucleotide sequence ID" value="NZ_AUBI01000004.1"/>
</dbReference>
<gene>
    <name evidence="3" type="ORF">ANI02nite_22160</name>
</gene>
<dbReference type="EMBL" id="BJYF01000016">
    <property type="protein sequence ID" value="GEN60332.1"/>
    <property type="molecule type" value="Genomic_DNA"/>
</dbReference>
<dbReference type="Gene3D" id="3.40.630.30">
    <property type="match status" value="1"/>
</dbReference>
<dbReference type="SUPFAM" id="SSF55729">
    <property type="entry name" value="Acyl-CoA N-acyltransferases (Nat)"/>
    <property type="match status" value="1"/>
</dbReference>
<protein>
    <submittedName>
        <fullName evidence="3">N-acetyltransferase GCN5</fullName>
    </submittedName>
</protein>
<evidence type="ECO:0000313" key="3">
    <source>
        <dbReference type="EMBL" id="GEN60332.1"/>
    </source>
</evidence>
<dbReference type="InterPro" id="IPR050769">
    <property type="entry name" value="NAT_camello-type"/>
</dbReference>
<dbReference type="STRING" id="1120919.GCA_000429165_01364"/>
<keyword evidence="1 3" id="KW-0808">Transferase</keyword>
<dbReference type="CDD" id="cd04301">
    <property type="entry name" value="NAT_SF"/>
    <property type="match status" value="1"/>
</dbReference>
<dbReference type="OrthoDB" id="9804026at2"/>
<evidence type="ECO:0000259" key="2">
    <source>
        <dbReference type="PROSITE" id="PS51186"/>
    </source>
</evidence>
<dbReference type="PROSITE" id="PS51186">
    <property type="entry name" value="GNAT"/>
    <property type="match status" value="1"/>
</dbReference>
<keyword evidence="4" id="KW-1185">Reference proteome</keyword>
<evidence type="ECO:0000256" key="1">
    <source>
        <dbReference type="ARBA" id="ARBA00022679"/>
    </source>
</evidence>
<dbReference type="Proteomes" id="UP000321635">
    <property type="component" value="Unassembled WGS sequence"/>
</dbReference>
<reference evidence="3 4" key="1">
    <citation type="submission" date="2019-07" db="EMBL/GenBank/DDBJ databases">
        <title>Whole genome shotgun sequence of Acetobacter nitrogenifigens NBRC 105050.</title>
        <authorList>
            <person name="Hosoyama A."/>
            <person name="Uohara A."/>
            <person name="Ohji S."/>
            <person name="Ichikawa N."/>
        </authorList>
    </citation>
    <scope>NUCLEOTIDE SEQUENCE [LARGE SCALE GENOMIC DNA]</scope>
    <source>
        <strain evidence="3 4">NBRC 105050</strain>
    </source>
</reference>
<accession>A0A511XBN5</accession>
<dbReference type="AlphaFoldDB" id="A0A511XBN5"/>
<dbReference type="GO" id="GO:0008080">
    <property type="term" value="F:N-acetyltransferase activity"/>
    <property type="evidence" value="ECO:0007669"/>
    <property type="project" value="InterPro"/>
</dbReference>
<comment type="caution">
    <text evidence="3">The sequence shown here is derived from an EMBL/GenBank/DDBJ whole genome shotgun (WGS) entry which is preliminary data.</text>
</comment>
<organism evidence="3 4">
    <name type="scientific">Acetobacter nitrogenifigens DSM 23921 = NBRC 105050</name>
    <dbReference type="NCBI Taxonomy" id="1120919"/>
    <lineage>
        <taxon>Bacteria</taxon>
        <taxon>Pseudomonadati</taxon>
        <taxon>Pseudomonadota</taxon>
        <taxon>Alphaproteobacteria</taxon>
        <taxon>Acetobacterales</taxon>
        <taxon>Acetobacteraceae</taxon>
        <taxon>Acetobacter</taxon>
    </lineage>
</organism>
<dbReference type="PANTHER" id="PTHR13947">
    <property type="entry name" value="GNAT FAMILY N-ACETYLTRANSFERASE"/>
    <property type="match status" value="1"/>
</dbReference>
<sequence>MTTPANQPPIVQEVGPPFAEILSTLHADGFSGREHWSTSDFTTLLSLRGALCLLASVGGEPAGLLVARCIVDEAEILTIAVARPSRRRGIARALVQALQEHAQNNGVARIFLEVSVLNDAAKRLYLDAGFVSTGLRRHYYEDGSDAETMTYETPSSS</sequence>
<dbReference type="InterPro" id="IPR000182">
    <property type="entry name" value="GNAT_dom"/>
</dbReference>
<proteinExistence type="predicted"/>
<feature type="domain" description="N-acetyltransferase" evidence="2">
    <location>
        <begin position="9"/>
        <end position="154"/>
    </location>
</feature>
<dbReference type="InterPro" id="IPR016181">
    <property type="entry name" value="Acyl_CoA_acyltransferase"/>
</dbReference>
<name>A0A511XBN5_9PROT</name>